<dbReference type="Proteomes" id="UP001595886">
    <property type="component" value="Unassembled WGS sequence"/>
</dbReference>
<protein>
    <submittedName>
        <fullName evidence="1">M64 family metallopeptidase</fullName>
    </submittedName>
</protein>
<reference evidence="2" key="1">
    <citation type="journal article" date="2019" name="Int. J. Syst. Evol. Microbiol.">
        <title>The Global Catalogue of Microorganisms (GCM) 10K type strain sequencing project: providing services to taxonomists for standard genome sequencing and annotation.</title>
        <authorList>
            <consortium name="The Broad Institute Genomics Platform"/>
            <consortium name="The Broad Institute Genome Sequencing Center for Infectious Disease"/>
            <person name="Wu L."/>
            <person name="Ma J."/>
        </authorList>
    </citation>
    <scope>NUCLEOTIDE SEQUENCE [LARGE SCALE GENOMIC DNA]</scope>
    <source>
        <strain evidence="2">CCUG 30340</strain>
    </source>
</reference>
<dbReference type="InterPro" id="IPR019026">
    <property type="entry name" value="Peptidase_M64_IgA"/>
</dbReference>
<evidence type="ECO:0000313" key="2">
    <source>
        <dbReference type="Proteomes" id="UP001595886"/>
    </source>
</evidence>
<dbReference type="Pfam" id="PF09471">
    <property type="entry name" value="Peptidase_M64"/>
    <property type="match status" value="1"/>
</dbReference>
<dbReference type="InterPro" id="IPR024079">
    <property type="entry name" value="MetalloPept_cat_dom_sf"/>
</dbReference>
<gene>
    <name evidence="1" type="ORF">ACFO6Q_11150</name>
</gene>
<accession>A0ABV9QU37</accession>
<evidence type="ECO:0000313" key="1">
    <source>
        <dbReference type="EMBL" id="MFC4820885.1"/>
    </source>
</evidence>
<dbReference type="Gene3D" id="3.40.390.10">
    <property type="entry name" value="Collagenase (Catalytic Domain)"/>
    <property type="match status" value="1"/>
</dbReference>
<keyword evidence="2" id="KW-1185">Reference proteome</keyword>
<proteinExistence type="predicted"/>
<organism evidence="1 2">
    <name type="scientific">Dokdonella ginsengisoli</name>
    <dbReference type="NCBI Taxonomy" id="363846"/>
    <lineage>
        <taxon>Bacteria</taxon>
        <taxon>Pseudomonadati</taxon>
        <taxon>Pseudomonadota</taxon>
        <taxon>Gammaproteobacteria</taxon>
        <taxon>Lysobacterales</taxon>
        <taxon>Rhodanobacteraceae</taxon>
        <taxon>Dokdonella</taxon>
    </lineage>
</organism>
<dbReference type="EMBL" id="JBHSHD010000008">
    <property type="protein sequence ID" value="MFC4820885.1"/>
    <property type="molecule type" value="Genomic_DNA"/>
</dbReference>
<sequence length="833" mass="89724">MAAAKSPDGLVLDFRADESVESVELLGASVADYAASPSFLEGPTWSLSIDGASGEASWTRRIAVPRAFHRAAGDGVRFCVVVPRPRPGSQAVMRNAQGDVIWSRTVDAGLIARADREGARVRGGLASAYAATAKLMRSTPARLDASRSDAARSVEREPFRIPDVAGRRSVGPAPVPAASTDGPPLLVSGRVDVDHLVLVRAYEADTGRFVLSTRQEPATGTFEMPLPAGRYVFEADDNLMNFDHVLLYRAPTRTAPTSISADTTLPDIALDDASGDFVLSAKLPCPGSQPPLTHFTVTATSADGARIERLIEAEGATPPEPDGTCTARYRLQLGPGTYAVEAAPLGWESRRYDALHIAANSRIERAETFSAAERTLVWRGQVVGESGQPIPSVLHWHNRLLINDRTFAVSTDSLGRFETPYRPGWTAQFEPADLAAHDSAASTTVVMADAAPPSSIVLHDLAFPSVNEDGLLRLYGDGNRRARFNLLFLADGYAQARESYVDSNGNGQWDGYAWQDLDQDGVVSDGDRVTAYGSPTPDPLPNGSVPADFSEPFTDLNGDGVLSSDDGALFHRSAREFMRALLGADVWNEHRDAFNAYVLFEPSEQAGYSVVTESGEALITRRTRYGSTLELGQRLLFADEEAFRHTALAALPEVDLVVLLINQPVRDNARGSVNPVSPGDMLWTAGLATDWSIAGDGAGPAHEMGHFVGGLCDEYSDTPGVHPLAGRPTSRCPNASYSPSLADIPWASWLSADARIPARDLTSSLGVYEGANHYPGGAYRPSIESMMRNHRILPVFNAPSRAALERAIARRTQPWPLPVHSRRPLPPLLPRRD</sequence>
<comment type="caution">
    <text evidence="1">The sequence shown here is derived from an EMBL/GenBank/DDBJ whole genome shotgun (WGS) entry which is preliminary data.</text>
</comment>
<name>A0ABV9QU37_9GAMM</name>
<dbReference type="RefSeq" id="WP_380020994.1">
    <property type="nucleotide sequence ID" value="NZ_JBHSHD010000008.1"/>
</dbReference>